<dbReference type="AlphaFoldDB" id="A0A3D3RBP6"/>
<dbReference type="Pfam" id="PF09413">
    <property type="entry name" value="DUF2007"/>
    <property type="match status" value="1"/>
</dbReference>
<dbReference type="SUPFAM" id="SSF54913">
    <property type="entry name" value="GlnB-like"/>
    <property type="match status" value="1"/>
</dbReference>
<evidence type="ECO:0000313" key="3">
    <source>
        <dbReference type="Proteomes" id="UP000263642"/>
    </source>
</evidence>
<dbReference type="InterPro" id="IPR011322">
    <property type="entry name" value="N-reg_PII-like_a/b"/>
</dbReference>
<evidence type="ECO:0000313" key="2">
    <source>
        <dbReference type="EMBL" id="HCO26255.1"/>
    </source>
</evidence>
<feature type="domain" description="DUF2007" evidence="1">
    <location>
        <begin position="15"/>
        <end position="74"/>
    </location>
</feature>
<dbReference type="EMBL" id="DQAY01000154">
    <property type="protein sequence ID" value="HCO26255.1"/>
    <property type="molecule type" value="Genomic_DNA"/>
</dbReference>
<organism evidence="2 3">
    <name type="scientific">Gimesia maris</name>
    <dbReference type="NCBI Taxonomy" id="122"/>
    <lineage>
        <taxon>Bacteria</taxon>
        <taxon>Pseudomonadati</taxon>
        <taxon>Planctomycetota</taxon>
        <taxon>Planctomycetia</taxon>
        <taxon>Planctomycetales</taxon>
        <taxon>Planctomycetaceae</taxon>
        <taxon>Gimesia</taxon>
    </lineage>
</organism>
<proteinExistence type="predicted"/>
<accession>A0A3D3RBP6</accession>
<dbReference type="Proteomes" id="UP000263642">
    <property type="component" value="Unassembled WGS sequence"/>
</dbReference>
<evidence type="ECO:0000259" key="1">
    <source>
        <dbReference type="Pfam" id="PF09413"/>
    </source>
</evidence>
<dbReference type="InterPro" id="IPR018551">
    <property type="entry name" value="DUF2007"/>
</dbReference>
<name>A0A3D3RBP6_9PLAN</name>
<dbReference type="Gene3D" id="3.30.70.790">
    <property type="entry name" value="UreE, C-terminal domain"/>
    <property type="match status" value="1"/>
</dbReference>
<comment type="caution">
    <text evidence="2">The sequence shown here is derived from an EMBL/GenBank/DDBJ whole genome shotgun (WGS) entry which is preliminary data.</text>
</comment>
<protein>
    <recommendedName>
        <fullName evidence="1">DUF2007 domain-containing protein</fullName>
    </recommendedName>
</protein>
<reference evidence="2 3" key="1">
    <citation type="journal article" date="2018" name="Nat. Biotechnol.">
        <title>A standardized bacterial taxonomy based on genome phylogeny substantially revises the tree of life.</title>
        <authorList>
            <person name="Parks D.H."/>
            <person name="Chuvochina M."/>
            <person name="Waite D.W."/>
            <person name="Rinke C."/>
            <person name="Skarshewski A."/>
            <person name="Chaumeil P.A."/>
            <person name="Hugenholtz P."/>
        </authorList>
    </citation>
    <scope>NUCLEOTIDE SEQUENCE [LARGE SCALE GENOMIC DNA]</scope>
    <source>
        <strain evidence="2">UBA9375</strain>
    </source>
</reference>
<sequence>MVCLRMLMMSESLETVYSTTNAMEAEFIKMTLEGEGIRCLLENELQAGLTGIFEIKVDVMSSNVDRARQIIDEIRESSESEEDSSEEE</sequence>
<gene>
    <name evidence="2" type="ORF">DIT97_25765</name>
</gene>